<evidence type="ECO:0008006" key="3">
    <source>
        <dbReference type="Google" id="ProtNLM"/>
    </source>
</evidence>
<protein>
    <recommendedName>
        <fullName evidence="3">PEP-CTERM protein-sorting domain-containing protein</fullName>
    </recommendedName>
</protein>
<dbReference type="NCBIfam" id="TIGR02595">
    <property type="entry name" value="PEP_CTERM"/>
    <property type="match status" value="1"/>
</dbReference>
<dbReference type="EMBL" id="BMXI01000003">
    <property type="protein sequence ID" value="GHC46989.1"/>
    <property type="molecule type" value="Genomic_DNA"/>
</dbReference>
<dbReference type="RefSeq" id="WP_189568073.1">
    <property type="nucleotide sequence ID" value="NZ_BMXI01000003.1"/>
</dbReference>
<accession>A0A918WHL4</accession>
<reference evidence="1" key="1">
    <citation type="journal article" date="2014" name="Int. J. Syst. Evol. Microbiol.">
        <title>Complete genome sequence of Corynebacterium casei LMG S-19264T (=DSM 44701T), isolated from a smear-ripened cheese.</title>
        <authorList>
            <consortium name="US DOE Joint Genome Institute (JGI-PGF)"/>
            <person name="Walter F."/>
            <person name="Albersmeier A."/>
            <person name="Kalinowski J."/>
            <person name="Ruckert C."/>
        </authorList>
    </citation>
    <scope>NUCLEOTIDE SEQUENCE</scope>
    <source>
        <strain evidence="1">KCTC 12988</strain>
    </source>
</reference>
<organism evidence="1 2">
    <name type="scientific">Roseibacillus persicicus</name>
    <dbReference type="NCBI Taxonomy" id="454148"/>
    <lineage>
        <taxon>Bacteria</taxon>
        <taxon>Pseudomonadati</taxon>
        <taxon>Verrucomicrobiota</taxon>
        <taxon>Verrucomicrobiia</taxon>
        <taxon>Verrucomicrobiales</taxon>
        <taxon>Verrucomicrobiaceae</taxon>
        <taxon>Roseibacillus</taxon>
    </lineage>
</organism>
<proteinExistence type="predicted"/>
<keyword evidence="2" id="KW-1185">Reference proteome</keyword>
<dbReference type="PROSITE" id="PS51257">
    <property type="entry name" value="PROKAR_LIPOPROTEIN"/>
    <property type="match status" value="1"/>
</dbReference>
<reference evidence="1" key="2">
    <citation type="submission" date="2020-09" db="EMBL/GenBank/DDBJ databases">
        <authorList>
            <person name="Sun Q."/>
            <person name="Kim S."/>
        </authorList>
    </citation>
    <scope>NUCLEOTIDE SEQUENCE</scope>
    <source>
        <strain evidence="1">KCTC 12988</strain>
    </source>
</reference>
<dbReference type="Proteomes" id="UP000644507">
    <property type="component" value="Unassembled WGS sequence"/>
</dbReference>
<sequence length="210" mass="22244">MQRPQTSILLAALSLGCAQTTLGQESVIERFEATNGAITFGEYETPDAGTVAYYVDIISDVSIFAAAFSFQHNPAAPSFGGFSLVDGGFSWSATIIDADTWDTTGSFAMNGLTYFTNGFGTFDSLFGAVDDMVIIFSSDGGSPLTDSNDIDEVNWDTERASSFIRIGGEPATNGIFIDDKGNVVAASIPEPSSALLVSLAGLFLVRRRRA</sequence>
<evidence type="ECO:0000313" key="1">
    <source>
        <dbReference type="EMBL" id="GHC46989.1"/>
    </source>
</evidence>
<dbReference type="AlphaFoldDB" id="A0A918WHL4"/>
<comment type="caution">
    <text evidence="1">The sequence shown here is derived from an EMBL/GenBank/DDBJ whole genome shotgun (WGS) entry which is preliminary data.</text>
</comment>
<dbReference type="InterPro" id="IPR013424">
    <property type="entry name" value="Ice-binding_C"/>
</dbReference>
<gene>
    <name evidence="1" type="ORF">GCM10007100_10880</name>
</gene>
<name>A0A918WHL4_9BACT</name>
<evidence type="ECO:0000313" key="2">
    <source>
        <dbReference type="Proteomes" id="UP000644507"/>
    </source>
</evidence>